<name>A0A9D4KX88_DREPO</name>
<dbReference type="AlphaFoldDB" id="A0A9D4KX88"/>
<keyword evidence="2" id="KW-1185">Reference proteome</keyword>
<evidence type="ECO:0000313" key="1">
    <source>
        <dbReference type="EMBL" id="KAH3847323.1"/>
    </source>
</evidence>
<comment type="caution">
    <text evidence="1">The sequence shown here is derived from an EMBL/GenBank/DDBJ whole genome shotgun (WGS) entry which is preliminary data.</text>
</comment>
<organism evidence="1 2">
    <name type="scientific">Dreissena polymorpha</name>
    <name type="common">Zebra mussel</name>
    <name type="synonym">Mytilus polymorpha</name>
    <dbReference type="NCBI Taxonomy" id="45954"/>
    <lineage>
        <taxon>Eukaryota</taxon>
        <taxon>Metazoa</taxon>
        <taxon>Spiralia</taxon>
        <taxon>Lophotrochozoa</taxon>
        <taxon>Mollusca</taxon>
        <taxon>Bivalvia</taxon>
        <taxon>Autobranchia</taxon>
        <taxon>Heteroconchia</taxon>
        <taxon>Euheterodonta</taxon>
        <taxon>Imparidentia</taxon>
        <taxon>Neoheterodontei</taxon>
        <taxon>Myida</taxon>
        <taxon>Dreissenoidea</taxon>
        <taxon>Dreissenidae</taxon>
        <taxon>Dreissena</taxon>
    </lineage>
</organism>
<dbReference type="Proteomes" id="UP000828390">
    <property type="component" value="Unassembled WGS sequence"/>
</dbReference>
<evidence type="ECO:0000313" key="2">
    <source>
        <dbReference type="Proteomes" id="UP000828390"/>
    </source>
</evidence>
<sequence length="107" mass="11909">MNFSSELGPIIPMLFSVAFGTINSALRRHVRHGPQLSDPVISTSSHSKSLGVGHPESASQLVCVFPGWYSMSKSYGVRISYHRAIFPLISFMLNNQTSAWRLERMPT</sequence>
<gene>
    <name evidence="1" type="ORF">DPMN_089643</name>
</gene>
<protein>
    <submittedName>
        <fullName evidence="1">Uncharacterized protein</fullName>
    </submittedName>
</protein>
<reference evidence="1" key="2">
    <citation type="submission" date="2020-11" db="EMBL/GenBank/DDBJ databases">
        <authorList>
            <person name="McCartney M.A."/>
            <person name="Auch B."/>
            <person name="Kono T."/>
            <person name="Mallez S."/>
            <person name="Becker A."/>
            <person name="Gohl D.M."/>
            <person name="Silverstein K.A.T."/>
            <person name="Koren S."/>
            <person name="Bechman K.B."/>
            <person name="Herman A."/>
            <person name="Abrahante J.E."/>
            <person name="Garbe J."/>
        </authorList>
    </citation>
    <scope>NUCLEOTIDE SEQUENCE</scope>
    <source>
        <strain evidence="1">Duluth1</strain>
        <tissue evidence="1">Whole animal</tissue>
    </source>
</reference>
<proteinExistence type="predicted"/>
<reference evidence="1" key="1">
    <citation type="journal article" date="2019" name="bioRxiv">
        <title>The Genome of the Zebra Mussel, Dreissena polymorpha: A Resource for Invasive Species Research.</title>
        <authorList>
            <person name="McCartney M.A."/>
            <person name="Auch B."/>
            <person name="Kono T."/>
            <person name="Mallez S."/>
            <person name="Zhang Y."/>
            <person name="Obille A."/>
            <person name="Becker A."/>
            <person name="Abrahante J.E."/>
            <person name="Garbe J."/>
            <person name="Badalamenti J.P."/>
            <person name="Herman A."/>
            <person name="Mangelson H."/>
            <person name="Liachko I."/>
            <person name="Sullivan S."/>
            <person name="Sone E.D."/>
            <person name="Koren S."/>
            <person name="Silverstein K.A.T."/>
            <person name="Beckman K.B."/>
            <person name="Gohl D.M."/>
        </authorList>
    </citation>
    <scope>NUCLEOTIDE SEQUENCE</scope>
    <source>
        <strain evidence="1">Duluth1</strain>
        <tissue evidence="1">Whole animal</tissue>
    </source>
</reference>
<dbReference type="EMBL" id="JAIWYP010000003">
    <property type="protein sequence ID" value="KAH3847323.1"/>
    <property type="molecule type" value="Genomic_DNA"/>
</dbReference>
<accession>A0A9D4KX88</accession>